<dbReference type="AlphaFoldDB" id="A0A926ZLR3"/>
<sequence length="155" mass="17798">MFSKANPTPDSDLTPDQPAILGFDPGRQKCGLAVMAVDRKLHYHEVIPAEEAIASIQNLRKKYPISVLVMGDQTTSKKWKQQLTEELPEPLRIILVDERYSTLEARDRYWQMYPPKGLYSLIPKGMRPLPRPVDDIVAILLIERYLERLLGVKKD</sequence>
<dbReference type="RefSeq" id="WP_190473495.1">
    <property type="nucleotide sequence ID" value="NZ_JACJPW010000116.1"/>
</dbReference>
<dbReference type="Gene3D" id="3.30.420.140">
    <property type="entry name" value="YqgF/RNase H-like domain"/>
    <property type="match status" value="1"/>
</dbReference>
<protein>
    <submittedName>
        <fullName evidence="6">Pre-16S rRNA-processing nuclease YqgF</fullName>
    </submittedName>
</protein>
<dbReference type="SMART" id="SM00732">
    <property type="entry name" value="YqgFc"/>
    <property type="match status" value="1"/>
</dbReference>
<name>A0A926ZLR3_9CYAN</name>
<keyword evidence="1" id="KW-0963">Cytoplasm</keyword>
<evidence type="ECO:0000313" key="7">
    <source>
        <dbReference type="Proteomes" id="UP000641646"/>
    </source>
</evidence>
<keyword evidence="4" id="KW-0378">Hydrolase</keyword>
<dbReference type="EMBL" id="JACJPW010000116">
    <property type="protein sequence ID" value="MBD2185331.1"/>
    <property type="molecule type" value="Genomic_DNA"/>
</dbReference>
<evidence type="ECO:0000256" key="3">
    <source>
        <dbReference type="ARBA" id="ARBA00022722"/>
    </source>
</evidence>
<dbReference type="InterPro" id="IPR005227">
    <property type="entry name" value="YqgF"/>
</dbReference>
<dbReference type="InterPro" id="IPR012337">
    <property type="entry name" value="RNaseH-like_sf"/>
</dbReference>
<accession>A0A926ZLR3</accession>
<dbReference type="GO" id="GO:0016787">
    <property type="term" value="F:hydrolase activity"/>
    <property type="evidence" value="ECO:0007669"/>
    <property type="project" value="UniProtKB-KW"/>
</dbReference>
<dbReference type="GO" id="GO:0006364">
    <property type="term" value="P:rRNA processing"/>
    <property type="evidence" value="ECO:0007669"/>
    <property type="project" value="InterPro"/>
</dbReference>
<dbReference type="InterPro" id="IPR037027">
    <property type="entry name" value="YqgF/RNaseH-like_dom_sf"/>
</dbReference>
<keyword evidence="3" id="KW-0540">Nuclease</keyword>
<evidence type="ECO:0000256" key="1">
    <source>
        <dbReference type="ARBA" id="ARBA00022490"/>
    </source>
</evidence>
<feature type="domain" description="YqgF/RNase H-like" evidence="5">
    <location>
        <begin position="18"/>
        <end position="105"/>
    </location>
</feature>
<evidence type="ECO:0000256" key="4">
    <source>
        <dbReference type="ARBA" id="ARBA00022801"/>
    </source>
</evidence>
<dbReference type="Proteomes" id="UP000641646">
    <property type="component" value="Unassembled WGS sequence"/>
</dbReference>
<dbReference type="GO" id="GO:0004518">
    <property type="term" value="F:nuclease activity"/>
    <property type="evidence" value="ECO:0007669"/>
    <property type="project" value="UniProtKB-KW"/>
</dbReference>
<evidence type="ECO:0000313" key="6">
    <source>
        <dbReference type="EMBL" id="MBD2185331.1"/>
    </source>
</evidence>
<dbReference type="SUPFAM" id="SSF53098">
    <property type="entry name" value="Ribonuclease H-like"/>
    <property type="match status" value="1"/>
</dbReference>
<keyword evidence="2" id="KW-0690">Ribosome biogenesis</keyword>
<proteinExistence type="predicted"/>
<organism evidence="6 7">
    <name type="scientific">Aerosakkonema funiforme FACHB-1375</name>
    <dbReference type="NCBI Taxonomy" id="2949571"/>
    <lineage>
        <taxon>Bacteria</taxon>
        <taxon>Bacillati</taxon>
        <taxon>Cyanobacteriota</taxon>
        <taxon>Cyanophyceae</taxon>
        <taxon>Oscillatoriophycideae</taxon>
        <taxon>Aerosakkonematales</taxon>
        <taxon>Aerosakkonemataceae</taxon>
        <taxon>Aerosakkonema</taxon>
    </lineage>
</organism>
<dbReference type="Pfam" id="PF03652">
    <property type="entry name" value="RuvX"/>
    <property type="match status" value="1"/>
</dbReference>
<reference evidence="6" key="2">
    <citation type="submission" date="2020-08" db="EMBL/GenBank/DDBJ databases">
        <authorList>
            <person name="Chen M."/>
            <person name="Teng W."/>
            <person name="Zhao L."/>
            <person name="Hu C."/>
            <person name="Zhou Y."/>
            <person name="Han B."/>
            <person name="Song L."/>
            <person name="Shu W."/>
        </authorList>
    </citation>
    <scope>NUCLEOTIDE SEQUENCE</scope>
    <source>
        <strain evidence="6">FACHB-1375</strain>
    </source>
</reference>
<keyword evidence="7" id="KW-1185">Reference proteome</keyword>
<dbReference type="InterPro" id="IPR006641">
    <property type="entry name" value="YqgF/RNaseH-like_dom"/>
</dbReference>
<reference evidence="6" key="1">
    <citation type="journal article" date="2015" name="ISME J.">
        <title>Draft Genome Sequence of Streptomyces incarnatus NRRL8089, which Produces the Nucleoside Antibiotic Sinefungin.</title>
        <authorList>
            <person name="Oshima K."/>
            <person name="Hattori M."/>
            <person name="Shimizu H."/>
            <person name="Fukuda K."/>
            <person name="Nemoto M."/>
            <person name="Inagaki K."/>
            <person name="Tamura T."/>
        </authorList>
    </citation>
    <scope>NUCLEOTIDE SEQUENCE</scope>
    <source>
        <strain evidence="6">FACHB-1375</strain>
    </source>
</reference>
<gene>
    <name evidence="6" type="ORF">H6G03_30360</name>
</gene>
<comment type="caution">
    <text evidence="6">The sequence shown here is derived from an EMBL/GenBank/DDBJ whole genome shotgun (WGS) entry which is preliminary data.</text>
</comment>
<evidence type="ECO:0000259" key="5">
    <source>
        <dbReference type="SMART" id="SM00732"/>
    </source>
</evidence>
<evidence type="ECO:0000256" key="2">
    <source>
        <dbReference type="ARBA" id="ARBA00022517"/>
    </source>
</evidence>